<keyword evidence="7" id="KW-0678">Repressor</keyword>
<keyword evidence="4 7" id="KW-0805">Transcription regulation</keyword>
<protein>
    <recommendedName>
        <fullName evidence="7 8">Arginine repressor</fullName>
    </recommendedName>
</protein>
<dbReference type="InterPro" id="IPR036388">
    <property type="entry name" value="WH-like_DNA-bd_sf"/>
</dbReference>
<reference evidence="11" key="1">
    <citation type="submission" date="2020-10" db="EMBL/GenBank/DDBJ databases">
        <authorList>
            <person name="Gilroy R."/>
        </authorList>
    </citation>
    <scope>NUCLEOTIDE SEQUENCE</scope>
    <source>
        <strain evidence="11">F6-4510</strain>
    </source>
</reference>
<dbReference type="AlphaFoldDB" id="A0A9D9DXG3"/>
<dbReference type="GO" id="GO:0006526">
    <property type="term" value="P:L-arginine biosynthetic process"/>
    <property type="evidence" value="ECO:0007669"/>
    <property type="project" value="UniProtKB-KW"/>
</dbReference>
<evidence type="ECO:0000256" key="5">
    <source>
        <dbReference type="ARBA" id="ARBA00023125"/>
    </source>
</evidence>
<feature type="domain" description="Arginine repressor DNA-binding" evidence="9">
    <location>
        <begin position="2"/>
        <end position="67"/>
    </location>
</feature>
<dbReference type="HAMAP" id="MF_00173">
    <property type="entry name" value="Arg_repressor"/>
    <property type="match status" value="1"/>
</dbReference>
<evidence type="ECO:0000256" key="6">
    <source>
        <dbReference type="ARBA" id="ARBA00023163"/>
    </source>
</evidence>
<dbReference type="GO" id="GO:0003677">
    <property type="term" value="F:DNA binding"/>
    <property type="evidence" value="ECO:0007669"/>
    <property type="project" value="UniProtKB-KW"/>
</dbReference>
<comment type="pathway">
    <text evidence="7">Amino-acid biosynthesis; L-arginine biosynthesis [regulation].</text>
</comment>
<evidence type="ECO:0000256" key="8">
    <source>
        <dbReference type="NCBIfam" id="TIGR01529"/>
    </source>
</evidence>
<evidence type="ECO:0000256" key="2">
    <source>
        <dbReference type="ARBA" id="ARBA00008316"/>
    </source>
</evidence>
<evidence type="ECO:0000256" key="7">
    <source>
        <dbReference type="HAMAP-Rule" id="MF_00173"/>
    </source>
</evidence>
<keyword evidence="7" id="KW-0028">Amino-acid biosynthesis</keyword>
<dbReference type="SUPFAM" id="SSF46785">
    <property type="entry name" value="Winged helix' DNA-binding domain"/>
    <property type="match status" value="1"/>
</dbReference>
<evidence type="ECO:0000256" key="4">
    <source>
        <dbReference type="ARBA" id="ARBA00023015"/>
    </source>
</evidence>
<comment type="similarity">
    <text evidence="2 7">Belongs to the ArgR family.</text>
</comment>
<dbReference type="GO" id="GO:0003700">
    <property type="term" value="F:DNA-binding transcription factor activity"/>
    <property type="evidence" value="ECO:0007669"/>
    <property type="project" value="UniProtKB-UniRule"/>
</dbReference>
<evidence type="ECO:0000259" key="9">
    <source>
        <dbReference type="Pfam" id="PF01316"/>
    </source>
</evidence>
<dbReference type="GO" id="GO:0034618">
    <property type="term" value="F:arginine binding"/>
    <property type="evidence" value="ECO:0007669"/>
    <property type="project" value="InterPro"/>
</dbReference>
<sequence length="151" mass="16978">MKIARQAKILELIENNAIETQDELAQRLKDAGFDVTQATVSRDIREMKLTKIATENGRQKYSILSNTDNELSERFIRVFREGVVKMDYSQNMIVIKTLNGMGMAVATALDSMQNSEILGTIAGDDTVFCVVRGTQQAVTIIEKLYKVIRTE</sequence>
<dbReference type="Proteomes" id="UP000823611">
    <property type="component" value="Unassembled WGS sequence"/>
</dbReference>
<dbReference type="InterPro" id="IPR001669">
    <property type="entry name" value="Arg_repress"/>
</dbReference>
<dbReference type="NCBIfam" id="TIGR01529">
    <property type="entry name" value="argR_whole"/>
    <property type="match status" value="1"/>
</dbReference>
<comment type="caution">
    <text evidence="11">The sequence shown here is derived from an EMBL/GenBank/DDBJ whole genome shotgun (WGS) entry which is preliminary data.</text>
</comment>
<keyword evidence="5 7" id="KW-0238">DNA-binding</keyword>
<dbReference type="PRINTS" id="PR01467">
    <property type="entry name" value="ARGREPRESSOR"/>
</dbReference>
<name>A0A9D9DXG3_9FIRM</name>
<proteinExistence type="inferred from homology"/>
<keyword evidence="7" id="KW-0055">Arginine biosynthesis</keyword>
<dbReference type="NCBIfam" id="NF001680">
    <property type="entry name" value="PRK00441.1"/>
    <property type="match status" value="1"/>
</dbReference>
<dbReference type="SUPFAM" id="SSF55252">
    <property type="entry name" value="C-terminal domain of arginine repressor"/>
    <property type="match status" value="1"/>
</dbReference>
<feature type="domain" description="Arginine repressor C-terminal" evidence="10">
    <location>
        <begin position="79"/>
        <end position="144"/>
    </location>
</feature>
<dbReference type="Pfam" id="PF01316">
    <property type="entry name" value="Arg_repressor"/>
    <property type="match status" value="1"/>
</dbReference>
<dbReference type="Gene3D" id="1.10.10.10">
    <property type="entry name" value="Winged helix-like DNA-binding domain superfamily/Winged helix DNA-binding domain"/>
    <property type="match status" value="1"/>
</dbReference>
<dbReference type="PANTHER" id="PTHR34471">
    <property type="entry name" value="ARGININE REPRESSOR"/>
    <property type="match status" value="1"/>
</dbReference>
<evidence type="ECO:0000313" key="11">
    <source>
        <dbReference type="EMBL" id="MBO8434757.1"/>
    </source>
</evidence>
<dbReference type="GO" id="GO:0051259">
    <property type="term" value="P:protein complex oligomerization"/>
    <property type="evidence" value="ECO:0007669"/>
    <property type="project" value="InterPro"/>
</dbReference>
<evidence type="ECO:0000256" key="3">
    <source>
        <dbReference type="ARBA" id="ARBA00022490"/>
    </source>
</evidence>
<gene>
    <name evidence="7" type="primary">argR</name>
    <name evidence="11" type="ORF">IAC55_05485</name>
</gene>
<comment type="function">
    <text evidence="7">Regulates arginine biosynthesis genes.</text>
</comment>
<dbReference type="GO" id="GO:0005737">
    <property type="term" value="C:cytoplasm"/>
    <property type="evidence" value="ECO:0007669"/>
    <property type="project" value="UniProtKB-SubCell"/>
</dbReference>
<dbReference type="InterPro" id="IPR036251">
    <property type="entry name" value="Arg_repress_C_sf"/>
</dbReference>
<dbReference type="InterPro" id="IPR036390">
    <property type="entry name" value="WH_DNA-bd_sf"/>
</dbReference>
<evidence type="ECO:0000256" key="1">
    <source>
        <dbReference type="ARBA" id="ARBA00004496"/>
    </source>
</evidence>
<dbReference type="GO" id="GO:1900079">
    <property type="term" value="P:regulation of arginine biosynthetic process"/>
    <property type="evidence" value="ECO:0007669"/>
    <property type="project" value="UniProtKB-UniRule"/>
</dbReference>
<dbReference type="Gene3D" id="3.30.1360.40">
    <property type="match status" value="1"/>
</dbReference>
<reference evidence="11" key="2">
    <citation type="journal article" date="2021" name="PeerJ">
        <title>Extensive microbial diversity within the chicken gut microbiome revealed by metagenomics and culture.</title>
        <authorList>
            <person name="Gilroy R."/>
            <person name="Ravi A."/>
            <person name="Getino M."/>
            <person name="Pursley I."/>
            <person name="Horton D.L."/>
            <person name="Alikhan N.F."/>
            <person name="Baker D."/>
            <person name="Gharbi K."/>
            <person name="Hall N."/>
            <person name="Watson M."/>
            <person name="Adriaenssens E.M."/>
            <person name="Foster-Nyarko E."/>
            <person name="Jarju S."/>
            <person name="Secka A."/>
            <person name="Antonio M."/>
            <person name="Oren A."/>
            <person name="Chaudhuri R.R."/>
            <person name="La Ragione R."/>
            <person name="Hildebrand F."/>
            <person name="Pallen M.J."/>
        </authorList>
    </citation>
    <scope>NUCLEOTIDE SEQUENCE</scope>
    <source>
        <strain evidence="11">F6-4510</strain>
    </source>
</reference>
<dbReference type="InterPro" id="IPR020900">
    <property type="entry name" value="Arg_repress_DNA-bd"/>
</dbReference>
<dbReference type="PANTHER" id="PTHR34471:SF1">
    <property type="entry name" value="ARGININE REPRESSOR"/>
    <property type="match status" value="1"/>
</dbReference>
<accession>A0A9D9DXG3</accession>
<evidence type="ECO:0000313" key="12">
    <source>
        <dbReference type="Proteomes" id="UP000823611"/>
    </source>
</evidence>
<organism evidence="11 12">
    <name type="scientific">Candidatus Fimicola merdigallinarum</name>
    <dbReference type="NCBI Taxonomy" id="2840819"/>
    <lineage>
        <taxon>Bacteria</taxon>
        <taxon>Bacillati</taxon>
        <taxon>Bacillota</taxon>
        <taxon>Clostridia</taxon>
        <taxon>Lachnospirales</taxon>
        <taxon>Lachnospiraceae</taxon>
        <taxon>Lachnospiraceae incertae sedis</taxon>
        <taxon>Candidatus Fimicola</taxon>
    </lineage>
</organism>
<comment type="subcellular location">
    <subcellularLocation>
        <location evidence="1 7">Cytoplasm</location>
    </subcellularLocation>
</comment>
<keyword evidence="3 7" id="KW-0963">Cytoplasm</keyword>
<evidence type="ECO:0000259" key="10">
    <source>
        <dbReference type="Pfam" id="PF02863"/>
    </source>
</evidence>
<dbReference type="InterPro" id="IPR020899">
    <property type="entry name" value="Arg_repress_C"/>
</dbReference>
<dbReference type="EMBL" id="JADIMX010000106">
    <property type="protein sequence ID" value="MBO8434757.1"/>
    <property type="molecule type" value="Genomic_DNA"/>
</dbReference>
<keyword evidence="6 7" id="KW-0804">Transcription</keyword>
<dbReference type="Pfam" id="PF02863">
    <property type="entry name" value="Arg_repressor_C"/>
    <property type="match status" value="1"/>
</dbReference>